<dbReference type="Proteomes" id="UP001454036">
    <property type="component" value="Unassembled WGS sequence"/>
</dbReference>
<protein>
    <submittedName>
        <fullName evidence="2">Oxidoreductase</fullName>
    </submittedName>
</protein>
<evidence type="ECO:0000313" key="3">
    <source>
        <dbReference type="Proteomes" id="UP001454036"/>
    </source>
</evidence>
<proteinExistence type="predicted"/>
<keyword evidence="3" id="KW-1185">Reference proteome</keyword>
<dbReference type="CDD" id="cd08948">
    <property type="entry name" value="5beta-POR_like_SDR_a"/>
    <property type="match status" value="1"/>
</dbReference>
<dbReference type="SUPFAM" id="SSF51735">
    <property type="entry name" value="NAD(P)-binding Rossmann-fold domains"/>
    <property type="match status" value="1"/>
</dbReference>
<dbReference type="Gene3D" id="3.40.50.720">
    <property type="entry name" value="NAD(P)-binding Rossmann-like Domain"/>
    <property type="match status" value="1"/>
</dbReference>
<name>A0AAV3R5Y6_LITER</name>
<comment type="caution">
    <text evidence="2">The sequence shown here is derived from an EMBL/GenBank/DDBJ whole genome shotgun (WGS) entry which is preliminary data.</text>
</comment>
<dbReference type="Pfam" id="PF22917">
    <property type="entry name" value="PRISE"/>
    <property type="match status" value="1"/>
</dbReference>
<dbReference type="GO" id="GO:0016627">
    <property type="term" value="F:oxidoreductase activity, acting on the CH-CH group of donors"/>
    <property type="evidence" value="ECO:0007669"/>
    <property type="project" value="UniProtKB-ARBA"/>
</dbReference>
<dbReference type="InterPro" id="IPR036291">
    <property type="entry name" value="NAD(P)-bd_dom_sf"/>
</dbReference>
<dbReference type="PANTHER" id="PTHR32487:SF12">
    <property type="entry name" value="3-OXO-DELTA(4,5)-STEROID 5-BETA-REDUCTASE"/>
    <property type="match status" value="1"/>
</dbReference>
<dbReference type="EMBL" id="BAABME010007621">
    <property type="protein sequence ID" value="GAA0171315.1"/>
    <property type="molecule type" value="Genomic_DNA"/>
</dbReference>
<feature type="domain" description="PRISE-like Rossmann-fold" evidence="1">
    <location>
        <begin position="74"/>
        <end position="329"/>
    </location>
</feature>
<accession>A0AAV3R5Y6</accession>
<gene>
    <name evidence="2" type="ORF">LIER_25374</name>
</gene>
<dbReference type="PANTHER" id="PTHR32487">
    <property type="entry name" value="3-OXO-DELTA(4,5)-STEROID 5-BETA-REDUCTASE"/>
    <property type="match status" value="1"/>
</dbReference>
<evidence type="ECO:0000259" key="1">
    <source>
        <dbReference type="Pfam" id="PF22917"/>
    </source>
</evidence>
<reference evidence="2 3" key="1">
    <citation type="submission" date="2024-01" db="EMBL/GenBank/DDBJ databases">
        <title>The complete chloroplast genome sequence of Lithospermum erythrorhizon: insights into the phylogenetic relationship among Boraginaceae species and the maternal lineages of purple gromwells.</title>
        <authorList>
            <person name="Okada T."/>
            <person name="Watanabe K."/>
        </authorList>
    </citation>
    <scope>NUCLEOTIDE SEQUENCE [LARGE SCALE GENOMIC DNA]</scope>
</reference>
<sequence length="384" mass="43469">MAVKESKRASETIVAIIFGVTGLVGKELARKLISSRSKWKVYGVARRPEVIVHQENENFHFISCDLLNPEDSFKKLSPLEDITHVFWVTWAYEFPLDSQECCEQNKFMMSNALNAILPGAKSLKHVSLQTGTKHYISLQGPFNDQENKIVRYYNEQCPRVSNGVNFYYSLEDLLTERLAGTMKNWSVHRPGLILGCSRRTLYNFVGSLCVFGSICKVLNLPFLFGGTKECWEEICIDASDARLVAEQHIWSATTDHLYCSSSSNYQAFNATNGPSFTWKEIWPEIGKKFGVTVPENALSENFLYSKAMGDKGGTWKEIVAQKGLISTKMEELANWDFLDALFHCPVKMLGTREKADGLGFTTKYQPLDSILYSIDAMKEEKLIP</sequence>
<evidence type="ECO:0000313" key="2">
    <source>
        <dbReference type="EMBL" id="GAA0171315.1"/>
    </source>
</evidence>
<dbReference type="GO" id="GO:0006629">
    <property type="term" value="P:lipid metabolic process"/>
    <property type="evidence" value="ECO:0007669"/>
    <property type="project" value="UniProtKB-ARBA"/>
</dbReference>
<dbReference type="AlphaFoldDB" id="A0AAV3R5Y6"/>
<dbReference type="InterPro" id="IPR055222">
    <property type="entry name" value="PRISE-like_Rossmann-fold"/>
</dbReference>
<organism evidence="2 3">
    <name type="scientific">Lithospermum erythrorhizon</name>
    <name type="common">Purple gromwell</name>
    <name type="synonym">Lithospermum officinale var. erythrorhizon</name>
    <dbReference type="NCBI Taxonomy" id="34254"/>
    <lineage>
        <taxon>Eukaryota</taxon>
        <taxon>Viridiplantae</taxon>
        <taxon>Streptophyta</taxon>
        <taxon>Embryophyta</taxon>
        <taxon>Tracheophyta</taxon>
        <taxon>Spermatophyta</taxon>
        <taxon>Magnoliopsida</taxon>
        <taxon>eudicotyledons</taxon>
        <taxon>Gunneridae</taxon>
        <taxon>Pentapetalae</taxon>
        <taxon>asterids</taxon>
        <taxon>lamiids</taxon>
        <taxon>Boraginales</taxon>
        <taxon>Boraginaceae</taxon>
        <taxon>Boraginoideae</taxon>
        <taxon>Lithospermeae</taxon>
        <taxon>Lithospermum</taxon>
    </lineage>
</organism>